<feature type="compositionally biased region" description="Basic and acidic residues" evidence="8">
    <location>
        <begin position="297"/>
        <end position="313"/>
    </location>
</feature>
<dbReference type="GO" id="GO:0032968">
    <property type="term" value="P:positive regulation of transcription elongation by RNA polymerase II"/>
    <property type="evidence" value="ECO:0007669"/>
    <property type="project" value="TreeGrafter"/>
</dbReference>
<dbReference type="InterPro" id="IPR031336">
    <property type="entry name" value="CDC73_C"/>
</dbReference>
<dbReference type="Gene3D" id="3.40.50.11990">
    <property type="entry name" value="RNA polymerase II accessory factor, Cdc73 C-terminal domain"/>
    <property type="match status" value="2"/>
</dbReference>
<dbReference type="AlphaFoldDB" id="A0A6J8CHP1"/>
<sequence>MADVLSILRQYNINKKEIMEKDDQVIFNDLAWPKTVKTNYVIWGTGKDGITAASVPVVRRPDRKDLLAYLNGETASSTNIDKSAPLEIPLQRPAQVKRFAEDAGEADKKKPRLEEEKVLQDKIIWARKMDAPRETAVKPAQLASSSLPEAMPLERIAAIKAKRWAKKRSMIKVDDADIQPGPLEHSSFVDAEVDVTRDIVSRERLWRTRTTILQSNAKSFAKNIFGILQSIKAREEGSQKHKSSHTSHTPSASQPRPAPQVAAYSRYDQERFKGKAETEGFNIDTMQTFHGMALKHVTEESTRKPEKPEKPKEPSLPSQTPPHQTPQQVSRPISQARPPPSQKKGSRTPIIIIPAALTSLITMFNAKDMLQEFRSEKEAMYFKKIGSRTPIIIIPAALTSLITMFNAKDMLQEFRFVSTDDKKGQGAKRDNEVLIQRRKNGGLTVPYRIIDSAAKLSTDDWDRVVAVFVQGPAWQFKGWPWNGNPVDIFAKVKAFHIKWSDLPLDNNVKKWNVTVLNLDRNKRHLDRAHIQTFWEVLDKFMAKNKSHLRC</sequence>
<dbReference type="FunFam" id="3.40.50.11990:FF:000001">
    <property type="entry name" value="Cell division cycle 73"/>
    <property type="match status" value="1"/>
</dbReference>
<keyword evidence="5" id="KW-0131">Cell cycle</keyword>
<evidence type="ECO:0000256" key="5">
    <source>
        <dbReference type="ARBA" id="ARBA00023306"/>
    </source>
</evidence>
<dbReference type="Pfam" id="PF16050">
    <property type="entry name" value="CDC73_N"/>
    <property type="match status" value="2"/>
</dbReference>
<dbReference type="Pfam" id="PF05179">
    <property type="entry name" value="CDC73_C"/>
    <property type="match status" value="1"/>
</dbReference>
<dbReference type="GO" id="GO:0016593">
    <property type="term" value="C:Cdc73/Paf1 complex"/>
    <property type="evidence" value="ECO:0007669"/>
    <property type="project" value="InterPro"/>
</dbReference>
<keyword evidence="4" id="KW-0539">Nucleus</keyword>
<evidence type="ECO:0000256" key="7">
    <source>
        <dbReference type="ARBA" id="ARBA00080321"/>
    </source>
</evidence>
<evidence type="ECO:0000256" key="3">
    <source>
        <dbReference type="ARBA" id="ARBA00023163"/>
    </source>
</evidence>
<feature type="region of interest" description="Disordered" evidence="8">
    <location>
        <begin position="234"/>
        <end position="260"/>
    </location>
</feature>
<dbReference type="PANTHER" id="PTHR12466:SF8">
    <property type="entry name" value="PARAFIBROMIN"/>
    <property type="match status" value="1"/>
</dbReference>
<feature type="domain" description="Cell division control protein 73 C-terminal" evidence="9">
    <location>
        <begin position="387"/>
        <end position="540"/>
    </location>
</feature>
<evidence type="ECO:0000259" key="10">
    <source>
        <dbReference type="Pfam" id="PF16050"/>
    </source>
</evidence>
<dbReference type="InterPro" id="IPR038103">
    <property type="entry name" value="CDC73_C_sf"/>
</dbReference>
<evidence type="ECO:0000256" key="2">
    <source>
        <dbReference type="ARBA" id="ARBA00010427"/>
    </source>
</evidence>
<evidence type="ECO:0000313" key="11">
    <source>
        <dbReference type="EMBL" id="CAC5395595.1"/>
    </source>
</evidence>
<evidence type="ECO:0000259" key="9">
    <source>
        <dbReference type="Pfam" id="PF05179"/>
    </source>
</evidence>
<dbReference type="GO" id="GO:0000993">
    <property type="term" value="F:RNA polymerase II complex binding"/>
    <property type="evidence" value="ECO:0007669"/>
    <property type="project" value="TreeGrafter"/>
</dbReference>
<accession>A0A6J8CHP1</accession>
<name>A0A6J8CHP1_MYTCO</name>
<dbReference type="GO" id="GO:0000122">
    <property type="term" value="P:negative regulation of transcription by RNA polymerase II"/>
    <property type="evidence" value="ECO:0007669"/>
    <property type="project" value="UniProtKB-ARBA"/>
</dbReference>
<evidence type="ECO:0000256" key="1">
    <source>
        <dbReference type="ARBA" id="ARBA00004123"/>
    </source>
</evidence>
<evidence type="ECO:0000313" key="12">
    <source>
        <dbReference type="Proteomes" id="UP000507470"/>
    </source>
</evidence>
<reference evidence="11 12" key="1">
    <citation type="submission" date="2020-06" db="EMBL/GenBank/DDBJ databases">
        <authorList>
            <person name="Li R."/>
            <person name="Bekaert M."/>
        </authorList>
    </citation>
    <scope>NUCLEOTIDE SEQUENCE [LARGE SCALE GENOMIC DNA]</scope>
    <source>
        <strain evidence="12">wild</strain>
    </source>
</reference>
<dbReference type="InterPro" id="IPR032041">
    <property type="entry name" value="Cdc73_N"/>
</dbReference>
<proteinExistence type="inferred from homology"/>
<dbReference type="GO" id="GO:0006368">
    <property type="term" value="P:transcription elongation by RNA polymerase II"/>
    <property type="evidence" value="ECO:0007669"/>
    <property type="project" value="InterPro"/>
</dbReference>
<feature type="domain" description="Paf1 complex subunit Cdc73 N-terminal" evidence="10">
    <location>
        <begin position="1"/>
        <end position="50"/>
    </location>
</feature>
<feature type="region of interest" description="Disordered" evidence="8">
    <location>
        <begin position="297"/>
        <end position="349"/>
    </location>
</feature>
<keyword evidence="3" id="KW-0804">Transcription</keyword>
<feature type="domain" description="Paf1 complex subunit Cdc73 N-terminal" evidence="10">
    <location>
        <begin position="52"/>
        <end position="271"/>
    </location>
</feature>
<keyword evidence="12" id="KW-1185">Reference proteome</keyword>
<evidence type="ECO:0000256" key="8">
    <source>
        <dbReference type="SAM" id="MobiDB-lite"/>
    </source>
</evidence>
<comment type="subcellular location">
    <subcellularLocation>
        <location evidence="1">Nucleus</location>
    </subcellularLocation>
</comment>
<protein>
    <recommendedName>
        <fullName evidence="6">Parafibromin</fullName>
    </recommendedName>
    <alternativeName>
        <fullName evidence="7">Cell division cycle protein 73 homolog</fullName>
    </alternativeName>
</protein>
<gene>
    <name evidence="11" type="ORF">MCOR_30251</name>
</gene>
<organism evidence="11 12">
    <name type="scientific">Mytilus coruscus</name>
    <name type="common">Sea mussel</name>
    <dbReference type="NCBI Taxonomy" id="42192"/>
    <lineage>
        <taxon>Eukaryota</taxon>
        <taxon>Metazoa</taxon>
        <taxon>Spiralia</taxon>
        <taxon>Lophotrochozoa</taxon>
        <taxon>Mollusca</taxon>
        <taxon>Bivalvia</taxon>
        <taxon>Autobranchia</taxon>
        <taxon>Pteriomorphia</taxon>
        <taxon>Mytilida</taxon>
        <taxon>Mytiloidea</taxon>
        <taxon>Mytilidae</taxon>
        <taxon>Mytilinae</taxon>
        <taxon>Mytilus</taxon>
    </lineage>
</organism>
<feature type="compositionally biased region" description="Low complexity" evidence="8">
    <location>
        <begin position="246"/>
        <end position="255"/>
    </location>
</feature>
<dbReference type="EMBL" id="CACVKT020005553">
    <property type="protein sequence ID" value="CAC5395595.1"/>
    <property type="molecule type" value="Genomic_DNA"/>
</dbReference>
<dbReference type="Proteomes" id="UP000507470">
    <property type="component" value="Unassembled WGS sequence"/>
</dbReference>
<dbReference type="PANTHER" id="PTHR12466">
    <property type="entry name" value="CDC73 DOMAIN PROTEIN"/>
    <property type="match status" value="1"/>
</dbReference>
<evidence type="ECO:0000256" key="4">
    <source>
        <dbReference type="ARBA" id="ARBA00023242"/>
    </source>
</evidence>
<evidence type="ECO:0000256" key="6">
    <source>
        <dbReference type="ARBA" id="ARBA00071106"/>
    </source>
</evidence>
<dbReference type="OrthoDB" id="2186602at2759"/>
<dbReference type="InterPro" id="IPR007852">
    <property type="entry name" value="Cdc73/Parafibromin"/>
</dbReference>
<comment type="similarity">
    <text evidence="2">Belongs to the CDC73 family.</text>
</comment>